<evidence type="ECO:0000313" key="1">
    <source>
        <dbReference type="EMBL" id="MEQ6355107.1"/>
    </source>
</evidence>
<evidence type="ECO:0000313" key="2">
    <source>
        <dbReference type="Proteomes" id="UP001478862"/>
    </source>
</evidence>
<accession>A0ABV1MRI0</accession>
<dbReference type="Proteomes" id="UP001478862">
    <property type="component" value="Unassembled WGS sequence"/>
</dbReference>
<comment type="caution">
    <text evidence="1">The sequence shown here is derived from an EMBL/GenBank/DDBJ whole genome shotgun (WGS) entry which is preliminary data.</text>
</comment>
<name>A0ABV1MRI0_9BACI</name>
<dbReference type="SUPFAM" id="SSF52540">
    <property type="entry name" value="P-loop containing nucleoside triphosphate hydrolases"/>
    <property type="match status" value="1"/>
</dbReference>
<gene>
    <name evidence="1" type="ORF">ABNX05_10810</name>
</gene>
<reference evidence="1 2" key="1">
    <citation type="submission" date="2024-06" db="EMBL/GenBank/DDBJ databases">
        <title>Lysinibacillus zambalefons sp. nov., a Novel Firmicute Isolated from the Poon Bato Zambales Hyperalkaline Spring.</title>
        <authorList>
            <person name="Aja J.A."/>
            <person name="Lazaro J.E.H."/>
            <person name="Llorin L.D."/>
            <person name="Lim K.R."/>
            <person name="Teodosio J."/>
            <person name="Dalisay D.S."/>
        </authorList>
    </citation>
    <scope>NUCLEOTIDE SEQUENCE [LARGE SCALE GENOMIC DNA]</scope>
    <source>
        <strain evidence="1 2">M3</strain>
    </source>
</reference>
<dbReference type="EMBL" id="JBEGDG010000007">
    <property type="protein sequence ID" value="MEQ6355107.1"/>
    <property type="molecule type" value="Genomic_DNA"/>
</dbReference>
<proteinExistence type="predicted"/>
<keyword evidence="2" id="KW-1185">Reference proteome</keyword>
<dbReference type="Gene3D" id="3.40.50.300">
    <property type="entry name" value="P-loop containing nucleotide triphosphate hydrolases"/>
    <property type="match status" value="1"/>
</dbReference>
<sequence length="167" mass="19674">MVNINYVVIGTDCSGKTSLVDMLSGITEFKVVKGSSFEHSQCTRDELFEKFLEFTKMENIIFDRFTYCNEVYAPMYDDFAMLSDGQRRIIEKEMKDKATIIYLYADDEVLEQRFNIRGDEYVSLEKLKYAKYKYEEALHKVEHLEVVKFDTGKLTTKEIVEQILLNY</sequence>
<dbReference type="InterPro" id="IPR027417">
    <property type="entry name" value="P-loop_NTPase"/>
</dbReference>
<protein>
    <recommendedName>
        <fullName evidence="3">NadR/Ttd14 AAA domain-containing protein</fullName>
    </recommendedName>
</protein>
<dbReference type="RefSeq" id="WP_349659737.1">
    <property type="nucleotide sequence ID" value="NZ_JBEGDG010000007.1"/>
</dbReference>
<evidence type="ECO:0008006" key="3">
    <source>
        <dbReference type="Google" id="ProtNLM"/>
    </source>
</evidence>
<organism evidence="1 2">
    <name type="scientific">Lysinibacillus zambalensis</name>
    <dbReference type="NCBI Taxonomy" id="3160866"/>
    <lineage>
        <taxon>Bacteria</taxon>
        <taxon>Bacillati</taxon>
        <taxon>Bacillota</taxon>
        <taxon>Bacilli</taxon>
        <taxon>Bacillales</taxon>
        <taxon>Bacillaceae</taxon>
        <taxon>Lysinibacillus</taxon>
    </lineage>
</organism>